<dbReference type="PANTHER" id="PTHR45947">
    <property type="entry name" value="SULFOQUINOVOSYL TRANSFERASE SQD2"/>
    <property type="match status" value="1"/>
</dbReference>
<dbReference type="SUPFAM" id="SSF53756">
    <property type="entry name" value="UDP-Glycosyltransferase/glycogen phosphorylase"/>
    <property type="match status" value="1"/>
</dbReference>
<proteinExistence type="predicted"/>
<dbReference type="Pfam" id="PF13439">
    <property type="entry name" value="Glyco_transf_4"/>
    <property type="match status" value="1"/>
</dbReference>
<keyword evidence="3" id="KW-0808">Transferase</keyword>
<reference evidence="3 4" key="1">
    <citation type="journal article" date="2015" name="Nature">
        <title>rRNA introns, odd ribosomes, and small enigmatic genomes across a large radiation of phyla.</title>
        <authorList>
            <person name="Brown C.T."/>
            <person name="Hug L.A."/>
            <person name="Thomas B.C."/>
            <person name="Sharon I."/>
            <person name="Castelle C.J."/>
            <person name="Singh A."/>
            <person name="Wilkins M.J."/>
            <person name="Williams K.H."/>
            <person name="Banfield J.F."/>
        </authorList>
    </citation>
    <scope>NUCLEOTIDE SEQUENCE [LARGE SCALE GENOMIC DNA]</scope>
</reference>
<dbReference type="Pfam" id="PF00534">
    <property type="entry name" value="Glycos_transf_1"/>
    <property type="match status" value="1"/>
</dbReference>
<evidence type="ECO:0000313" key="4">
    <source>
        <dbReference type="Proteomes" id="UP000033930"/>
    </source>
</evidence>
<gene>
    <name evidence="3" type="ORF">UU50_C0003G0070</name>
</gene>
<dbReference type="PANTHER" id="PTHR45947:SF13">
    <property type="entry name" value="TRANSFERASE"/>
    <property type="match status" value="1"/>
</dbReference>
<dbReference type="InterPro" id="IPR001296">
    <property type="entry name" value="Glyco_trans_1"/>
</dbReference>
<comment type="caution">
    <text evidence="3">The sequence shown here is derived from an EMBL/GenBank/DDBJ whole genome shotgun (WGS) entry which is preliminary data.</text>
</comment>
<accession>A0A0G0XS56</accession>
<dbReference type="AlphaFoldDB" id="A0A0G0XS56"/>
<dbReference type="Gene3D" id="3.40.50.2000">
    <property type="entry name" value="Glycogen Phosphorylase B"/>
    <property type="match status" value="2"/>
</dbReference>
<feature type="domain" description="Glycosyl transferase family 1" evidence="1">
    <location>
        <begin position="226"/>
        <end position="381"/>
    </location>
</feature>
<evidence type="ECO:0000259" key="2">
    <source>
        <dbReference type="Pfam" id="PF13439"/>
    </source>
</evidence>
<sequence>MRIIHAHKYFYKRRGAEHYMLDLMNMQEQDGHQVVPFSMQYPKNLPSAWDGFFVSEIQTEQGSRNLYQALKQISRALWSWEAKRKFEKLVDAFNPDIVHAHNLYTHISPSILKVCQQRNIPVVMSVHDYALVSADYALWNPILSTTMSLDHIGLLQTARTKFIKGSYLATFVLEAITIWHRLWGSYQKRIDRFFPNSQFMSDVLVDQGFAKEKMRIMYPFTDLPEYTKYRDEGFVLFLGALEDYKGVQTLIKAMKAFPNVNLKIAGTGPYEKKLRALSKNMSNIEFVGFVSGAQREDLMSKARVCVVPSLWYEPFGLVAVEVMARMTPVIVSDMGGLKEIVEPGVSGEVFIAGDVESLIEKMKPFVLSADHAESYAESARDRALILCDPQDHYQKMMEEYKEVIGKNESK</sequence>
<dbReference type="EMBL" id="LCAW01000003">
    <property type="protein sequence ID" value="KKR99765.1"/>
    <property type="molecule type" value="Genomic_DNA"/>
</dbReference>
<dbReference type="InterPro" id="IPR028098">
    <property type="entry name" value="Glyco_trans_4-like_N"/>
</dbReference>
<protein>
    <submittedName>
        <fullName evidence="3">Group 1 glycosyl transferase</fullName>
    </submittedName>
</protein>
<dbReference type="InterPro" id="IPR050194">
    <property type="entry name" value="Glycosyltransferase_grp1"/>
</dbReference>
<evidence type="ECO:0000259" key="1">
    <source>
        <dbReference type="Pfam" id="PF00534"/>
    </source>
</evidence>
<dbReference type="Proteomes" id="UP000033930">
    <property type="component" value="Unassembled WGS sequence"/>
</dbReference>
<organism evidence="3 4">
    <name type="scientific">Candidatus Uhrbacteria bacterium GW2011_GWC1_41_20</name>
    <dbReference type="NCBI Taxonomy" id="1618983"/>
    <lineage>
        <taxon>Bacteria</taxon>
        <taxon>Candidatus Uhriibacteriota</taxon>
    </lineage>
</organism>
<dbReference type="GO" id="GO:0016757">
    <property type="term" value="F:glycosyltransferase activity"/>
    <property type="evidence" value="ECO:0007669"/>
    <property type="project" value="InterPro"/>
</dbReference>
<evidence type="ECO:0000313" key="3">
    <source>
        <dbReference type="EMBL" id="KKR99765.1"/>
    </source>
</evidence>
<name>A0A0G0XS56_9BACT</name>
<feature type="domain" description="Glycosyltransferase subfamily 4-like N-terminal" evidence="2">
    <location>
        <begin position="15"/>
        <end position="223"/>
    </location>
</feature>